<feature type="region of interest" description="Disordered" evidence="1">
    <location>
        <begin position="1"/>
        <end position="55"/>
    </location>
</feature>
<accession>A0AAP0JSZ0</accession>
<sequence>MRQSATNLHASLPGKPASNSNIRTNLWNGSSAGAVASKSKPSESDASPPVAPSRVVGHEVAVSTKGQQPSMSLITQFSHPS</sequence>
<keyword evidence="3" id="KW-1185">Reference proteome</keyword>
<reference evidence="2 3" key="1">
    <citation type="submission" date="2024-01" db="EMBL/GenBank/DDBJ databases">
        <title>Genome assemblies of Stephania.</title>
        <authorList>
            <person name="Yang L."/>
        </authorList>
    </citation>
    <scope>NUCLEOTIDE SEQUENCE [LARGE SCALE GENOMIC DNA]</scope>
    <source>
        <strain evidence="2">QJT</strain>
        <tissue evidence="2">Leaf</tissue>
    </source>
</reference>
<comment type="caution">
    <text evidence="2">The sequence shown here is derived from an EMBL/GenBank/DDBJ whole genome shotgun (WGS) entry which is preliminary data.</text>
</comment>
<evidence type="ECO:0000256" key="1">
    <source>
        <dbReference type="SAM" id="MobiDB-lite"/>
    </source>
</evidence>
<feature type="region of interest" description="Disordered" evidence="1">
    <location>
        <begin position="62"/>
        <end position="81"/>
    </location>
</feature>
<protein>
    <submittedName>
        <fullName evidence="2">Uncharacterized protein</fullName>
    </submittedName>
</protein>
<name>A0AAP0JSZ0_9MAGN</name>
<organism evidence="2 3">
    <name type="scientific">Stephania japonica</name>
    <dbReference type="NCBI Taxonomy" id="461633"/>
    <lineage>
        <taxon>Eukaryota</taxon>
        <taxon>Viridiplantae</taxon>
        <taxon>Streptophyta</taxon>
        <taxon>Embryophyta</taxon>
        <taxon>Tracheophyta</taxon>
        <taxon>Spermatophyta</taxon>
        <taxon>Magnoliopsida</taxon>
        <taxon>Ranunculales</taxon>
        <taxon>Menispermaceae</taxon>
        <taxon>Menispermoideae</taxon>
        <taxon>Cissampelideae</taxon>
        <taxon>Stephania</taxon>
    </lineage>
</organism>
<proteinExistence type="predicted"/>
<evidence type="ECO:0000313" key="2">
    <source>
        <dbReference type="EMBL" id="KAK9138435.1"/>
    </source>
</evidence>
<feature type="compositionally biased region" description="Low complexity" evidence="1">
    <location>
        <begin position="29"/>
        <end position="39"/>
    </location>
</feature>
<feature type="compositionally biased region" description="Polar residues" evidence="1">
    <location>
        <begin position="17"/>
        <end position="28"/>
    </location>
</feature>
<dbReference type="Proteomes" id="UP001417504">
    <property type="component" value="Unassembled WGS sequence"/>
</dbReference>
<gene>
    <name evidence="2" type="ORF">Sjap_009029</name>
</gene>
<dbReference type="EMBL" id="JBBNAE010000003">
    <property type="protein sequence ID" value="KAK9138435.1"/>
    <property type="molecule type" value="Genomic_DNA"/>
</dbReference>
<feature type="compositionally biased region" description="Polar residues" evidence="1">
    <location>
        <begin position="64"/>
        <end position="81"/>
    </location>
</feature>
<dbReference type="AlphaFoldDB" id="A0AAP0JSZ0"/>
<evidence type="ECO:0000313" key="3">
    <source>
        <dbReference type="Proteomes" id="UP001417504"/>
    </source>
</evidence>